<dbReference type="OrthoDB" id="5517796at2"/>
<evidence type="ECO:0000313" key="2">
    <source>
        <dbReference type="EMBL" id="SEU40551.1"/>
    </source>
</evidence>
<accession>A0A511TEH6</accession>
<dbReference type="STRING" id="1334629.MFUL124B02_08940"/>
<dbReference type="AlphaFoldDB" id="A0A511TEH6"/>
<dbReference type="EMBL" id="BJXR01000049">
    <property type="protein sequence ID" value="GEN11802.1"/>
    <property type="molecule type" value="Genomic_DNA"/>
</dbReference>
<evidence type="ECO:0000313" key="4">
    <source>
        <dbReference type="Proteomes" id="UP000321514"/>
    </source>
</evidence>
<dbReference type="EMBL" id="FOIB01000015">
    <property type="protein sequence ID" value="SEU40551.1"/>
    <property type="molecule type" value="Genomic_DNA"/>
</dbReference>
<dbReference type="Proteomes" id="UP000321514">
    <property type="component" value="Unassembled WGS sequence"/>
</dbReference>
<gene>
    <name evidence="1" type="ORF">MFU01_68390</name>
    <name evidence="2" type="ORF">SAMN05443572_115163</name>
</gene>
<reference evidence="2 3" key="1">
    <citation type="submission" date="2016-10" db="EMBL/GenBank/DDBJ databases">
        <authorList>
            <person name="Varghese N."/>
            <person name="Submissions S."/>
        </authorList>
    </citation>
    <scope>NUCLEOTIDE SEQUENCE [LARGE SCALE GENOMIC DNA]</scope>
    <source>
        <strain evidence="2 3">DSM 16525</strain>
    </source>
</reference>
<name>A0A511TEH6_MYXFU</name>
<protein>
    <submittedName>
        <fullName evidence="1">Uncharacterized protein</fullName>
    </submittedName>
</protein>
<dbReference type="RefSeq" id="WP_046711652.1">
    <property type="nucleotide sequence ID" value="NZ_BJXR01000049.1"/>
</dbReference>
<sequence length="82" mass="9225">MATLNITYDGMSADVPVELDRPVSDADVRRIATEMVRSGGVPGLHLAHLREDAFQHFMVDRFRGARGDERIYLRPKVPFGAR</sequence>
<keyword evidence="3" id="KW-1185">Reference proteome</keyword>
<dbReference type="Proteomes" id="UP000183760">
    <property type="component" value="Unassembled WGS sequence"/>
</dbReference>
<comment type="caution">
    <text evidence="1">The sequence shown here is derived from an EMBL/GenBank/DDBJ whole genome shotgun (WGS) entry which is preliminary data.</text>
</comment>
<evidence type="ECO:0000313" key="1">
    <source>
        <dbReference type="EMBL" id="GEN11802.1"/>
    </source>
</evidence>
<proteinExistence type="predicted"/>
<organism evidence="1 4">
    <name type="scientific">Myxococcus fulvus</name>
    <dbReference type="NCBI Taxonomy" id="33"/>
    <lineage>
        <taxon>Bacteria</taxon>
        <taxon>Pseudomonadati</taxon>
        <taxon>Myxococcota</taxon>
        <taxon>Myxococcia</taxon>
        <taxon>Myxococcales</taxon>
        <taxon>Cystobacterineae</taxon>
        <taxon>Myxococcaceae</taxon>
        <taxon>Myxococcus</taxon>
    </lineage>
</organism>
<reference evidence="1 4" key="2">
    <citation type="submission" date="2019-07" db="EMBL/GenBank/DDBJ databases">
        <title>Whole genome shotgun sequence of Myxococcus fulvus NBRC 100333.</title>
        <authorList>
            <person name="Hosoyama A."/>
            <person name="Uohara A."/>
            <person name="Ohji S."/>
            <person name="Ichikawa N."/>
        </authorList>
    </citation>
    <scope>NUCLEOTIDE SEQUENCE [LARGE SCALE GENOMIC DNA]</scope>
    <source>
        <strain evidence="1 4">NBRC 100333</strain>
    </source>
</reference>
<evidence type="ECO:0000313" key="3">
    <source>
        <dbReference type="Proteomes" id="UP000183760"/>
    </source>
</evidence>